<accession>D4LDF8</accession>
<keyword evidence="2" id="KW-1185">Reference proteome</keyword>
<sequence length="291" mass="32857">MRLRIVEELWGIDRRTGKRSVNTTDNRVFPVVAGPELLEMPKGGCRFTIDAVDASGITVTVHCRNQAASRSWVIPAGESRFYLPHSMDGGYRYRLFYEDETAPNYYAIGMQVEKAEGEYDPAQSKFFGAPVIPSAWKDRFHDDIVFFAQIRLSELAHLDPENRLPHTGYLYFFLDAEMYPSDQMDMWVEYYPGEPDMIVDDFNEASPIPQGLNQDWLITFHAAVPGQDGTKLLGVPSDPDVPAEGAGLLLQYDPLDFEGVPFLSNLDGYAYVFFGSDATDYDAVTYRVVRS</sequence>
<dbReference type="BioCyc" id="RCHA213810:RUM_RS07605-MONOMER"/>
<dbReference type="KEGG" id="rch:RUM_15620"/>
<name>D4LDF8_RUMC1</name>
<organism evidence="1 2">
    <name type="scientific">Ruminococcus champanellensis (strain DSM 18848 / JCM 17042 / KCTC 15320 / 18P13)</name>
    <dbReference type="NCBI Taxonomy" id="213810"/>
    <lineage>
        <taxon>Bacteria</taxon>
        <taxon>Bacillati</taxon>
        <taxon>Bacillota</taxon>
        <taxon>Clostridia</taxon>
        <taxon>Eubacteriales</taxon>
        <taxon>Oscillospiraceae</taxon>
        <taxon>Ruminococcus</taxon>
    </lineage>
</organism>
<dbReference type="SUPFAM" id="SSF103032">
    <property type="entry name" value="Hypothetical protein YwqG"/>
    <property type="match status" value="1"/>
</dbReference>
<dbReference type="STRING" id="213810.RUM_15620"/>
<dbReference type="RefSeq" id="WP_015558559.1">
    <property type="nucleotide sequence ID" value="NC_021039.1"/>
</dbReference>
<dbReference type="EMBL" id="FP929052">
    <property type="protein sequence ID" value="CBL17653.1"/>
    <property type="molecule type" value="Genomic_DNA"/>
</dbReference>
<dbReference type="Gene3D" id="2.30.320.10">
    <property type="entry name" value="YwqG-like"/>
    <property type="match status" value="1"/>
</dbReference>
<protein>
    <submittedName>
        <fullName evidence="1">Uncharacterized protein</fullName>
    </submittedName>
</protein>
<dbReference type="InterPro" id="IPR035948">
    <property type="entry name" value="YwqG-like_sf"/>
</dbReference>
<evidence type="ECO:0000313" key="1">
    <source>
        <dbReference type="EMBL" id="CBL17653.1"/>
    </source>
</evidence>
<evidence type="ECO:0000313" key="2">
    <source>
        <dbReference type="Proteomes" id="UP000007054"/>
    </source>
</evidence>
<dbReference type="PATRIC" id="fig|213810.4.peg.1461"/>
<dbReference type="GeneID" id="83156277"/>
<gene>
    <name evidence="1" type="ordered locus">RUM_15620</name>
</gene>
<dbReference type="HOGENOM" id="CLU_956091_0_0_9"/>
<dbReference type="Proteomes" id="UP000007054">
    <property type="component" value="Chromosome"/>
</dbReference>
<proteinExistence type="predicted"/>
<dbReference type="OrthoDB" id="8856529at2"/>
<reference evidence="1" key="1">
    <citation type="submission" date="2010-03" db="EMBL/GenBank/DDBJ databases">
        <title>The genome sequence of Ruminococcus sp. 18P13.</title>
        <authorList>
            <consortium name="metaHIT consortium -- http://www.metahit.eu/"/>
            <person name="Pajon A."/>
            <person name="Turner K."/>
            <person name="Parkhill J."/>
            <person name="Bernalier A."/>
        </authorList>
    </citation>
    <scope>NUCLEOTIDE SEQUENCE [LARGE SCALE GENOMIC DNA]</scope>
    <source>
        <strain evidence="1">Type strain: 18P13</strain>
    </source>
</reference>
<dbReference type="AlphaFoldDB" id="D4LDF8"/>
<reference evidence="1" key="2">
    <citation type="submission" date="2010-03" db="EMBL/GenBank/DDBJ databases">
        <authorList>
            <person name="Pajon A."/>
        </authorList>
    </citation>
    <scope>NUCLEOTIDE SEQUENCE</scope>
    <source>
        <strain evidence="1">Type strain: 18P13</strain>
    </source>
</reference>